<organismHost>
    <name type="scientific">Prochlorococcus</name>
    <dbReference type="NCBI Taxonomy" id="1218"/>
</organismHost>
<protein>
    <submittedName>
        <fullName evidence="1">Uncharacterized protein</fullName>
    </submittedName>
</protein>
<dbReference type="EMBL" id="AY940168">
    <property type="protein sequence ID" value="ADK66290.1"/>
    <property type="molecule type" value="Genomic_DNA"/>
</dbReference>
<organism evidence="1 2">
    <name type="scientific">Prochlorococcus phage P-SSM4</name>
    <dbReference type="NCBI Taxonomy" id="268747"/>
    <lineage>
        <taxon>Viruses</taxon>
        <taxon>Duplodnaviria</taxon>
        <taxon>Heunggongvirae</taxon>
        <taxon>Uroviricota</taxon>
        <taxon>Caudoviricetes</taxon>
        <taxon>Pantevenvirales</taxon>
        <taxon>Kyanoviridae</taxon>
        <taxon>Ronodorvirus</taxon>
        <taxon>Ronodorvirus ssm4</taxon>
    </lineage>
</organism>
<dbReference type="Proteomes" id="UP000000915">
    <property type="component" value="Segment"/>
</dbReference>
<keyword evidence="2" id="KW-1185">Reference proteome</keyword>
<dbReference type="RefSeq" id="YP_004030768.1">
    <property type="nucleotide sequence ID" value="NC_006884.2"/>
</dbReference>
<name>E2PTZ4_BPPRS</name>
<gene>
    <name evidence="1" type="ORF">PSSM4_070.3</name>
</gene>
<evidence type="ECO:0000313" key="2">
    <source>
        <dbReference type="Proteomes" id="UP000000915"/>
    </source>
</evidence>
<accession>E2PTZ4</accession>
<proteinExistence type="predicted"/>
<dbReference type="GeneID" id="10021842"/>
<sequence length="35" mass="4114">MIYNKPCKRFKGKLCFSCLISIESYGIISQYFQTC</sequence>
<reference evidence="1 2" key="2">
    <citation type="journal article" date="2010" name="Environ. Microbiol.">
        <title>Genomic analysis of oceanic cyanobacterial myoviruses compared with T4-like myoviruses from diverse hosts and environments.</title>
        <authorList>
            <person name="Sullivan M.B."/>
            <person name="Huang K.H."/>
            <person name="Ignacio-Espinoza J.C."/>
            <person name="Berlin A.M."/>
            <person name="Kelly L."/>
            <person name="Weigele P.R."/>
            <person name="DeFrancesco A.S."/>
            <person name="Kern S.E."/>
            <person name="Thompson L.R."/>
            <person name="Young S."/>
            <person name="Yandava C."/>
            <person name="Fu R."/>
            <person name="Krastins B."/>
            <person name="Chase M."/>
            <person name="Sarracino D."/>
            <person name="Osburne M.S."/>
            <person name="Henn M.R."/>
            <person name="Chisholm S.W."/>
        </authorList>
    </citation>
    <scope>NUCLEOTIDE SEQUENCE [LARGE SCALE GENOMIC DNA]</scope>
</reference>
<dbReference type="KEGG" id="vg:10021842"/>
<reference evidence="1 2" key="1">
    <citation type="journal article" date="2005" name="PLoS Biol.">
        <title>Three Prochlorococcus cyanophage genomes: signature features and ecological interpretations.</title>
        <authorList>
            <person name="Sullivan M.B."/>
            <person name="Coleman M.L."/>
            <person name="Weigele P."/>
            <person name="Rohwer F."/>
            <person name="Chisholm S.W."/>
        </authorList>
    </citation>
    <scope>NUCLEOTIDE SEQUENCE</scope>
</reference>
<evidence type="ECO:0000313" key="1">
    <source>
        <dbReference type="EMBL" id="ADK66290.1"/>
    </source>
</evidence>